<sequence>MSILRKLSREGWMVFTAVLTAVAVVAAMFTVPGETAGAQEGKPSDFEPNLTLGDSAKKKELHGSDTSWGMLVWAGEPVTPNPGVTRKGPNPKNNVGWAWCLEPVESYTPHETMQLYDRAKAEKLKVPPEYHDAVINLGREMKSAAARGDKKAAANYYVYLTMFVAHHPESKAALAGTITGENPYYRQKEGHKNFPGYSGSHEEFTKLTGYRVAGRIDSPTLEKVPSVEIPKQPEDAYITVVWPSGARNGHAQTVMPVDQPGLPEKEETPTPEPPATDQPTEDTETTESEEPTEDTETTESEEPTEDTETTESEEPTEDTETTESEEPTE</sequence>
<gene>
    <name evidence="2" type="ORF">RAE13_11370</name>
</gene>
<dbReference type="EMBL" id="JAVBID010000020">
    <property type="protein sequence ID" value="MDV2424997.1"/>
    <property type="molecule type" value="Genomic_DNA"/>
</dbReference>
<feature type="compositionally biased region" description="Acidic residues" evidence="1">
    <location>
        <begin position="279"/>
        <end position="329"/>
    </location>
</feature>
<protein>
    <submittedName>
        <fullName evidence="2">Adhesin</fullName>
    </submittedName>
</protein>
<dbReference type="Proteomes" id="UP001185631">
    <property type="component" value="Unassembled WGS sequence"/>
</dbReference>
<keyword evidence="3" id="KW-1185">Reference proteome</keyword>
<comment type="caution">
    <text evidence="2">The sequence shown here is derived from an EMBL/GenBank/DDBJ whole genome shotgun (WGS) entry which is preliminary data.</text>
</comment>
<proteinExistence type="predicted"/>
<evidence type="ECO:0000256" key="1">
    <source>
        <dbReference type="SAM" id="MobiDB-lite"/>
    </source>
</evidence>
<name>A0ABU3WAC0_9CORY</name>
<organism evidence="2 3">
    <name type="scientific">Corynebacterium curieae</name>
    <dbReference type="NCBI Taxonomy" id="2913500"/>
    <lineage>
        <taxon>Bacteria</taxon>
        <taxon>Bacillati</taxon>
        <taxon>Actinomycetota</taxon>
        <taxon>Actinomycetes</taxon>
        <taxon>Mycobacteriales</taxon>
        <taxon>Corynebacteriaceae</taxon>
        <taxon>Corynebacterium</taxon>
    </lineage>
</organism>
<feature type="region of interest" description="Disordered" evidence="1">
    <location>
        <begin position="248"/>
        <end position="329"/>
    </location>
</feature>
<evidence type="ECO:0000313" key="2">
    <source>
        <dbReference type="EMBL" id="MDV2424997.1"/>
    </source>
</evidence>
<evidence type="ECO:0000313" key="3">
    <source>
        <dbReference type="Proteomes" id="UP001185631"/>
    </source>
</evidence>
<feature type="non-terminal residue" evidence="2">
    <location>
        <position position="329"/>
    </location>
</feature>
<accession>A0ABU3WAC0</accession>
<reference evidence="2 3" key="1">
    <citation type="submission" date="2023-08" db="EMBL/GenBank/DDBJ databases">
        <title>Genomic characterization of the C. tuberculostearicum species complex, a ubiquitous member of the human skin microbiome.</title>
        <authorList>
            <person name="Ahmed N."/>
            <person name="Deming C."/>
            <person name="Conlan S."/>
            <person name="Segre J."/>
        </authorList>
    </citation>
    <scope>NUCLEOTIDE SEQUENCE [LARGE SCALE GENOMIC DNA]</scope>
    <source>
        <strain evidence="2 3">CTNIH19</strain>
    </source>
</reference>